<keyword evidence="1" id="KW-0472">Membrane</keyword>
<keyword evidence="1" id="KW-0812">Transmembrane</keyword>
<feature type="transmembrane region" description="Helical" evidence="1">
    <location>
        <begin position="53"/>
        <end position="73"/>
    </location>
</feature>
<dbReference type="RefSeq" id="WP_104516195.1">
    <property type="nucleotide sequence ID" value="NZ_MQVW01000012.1"/>
</dbReference>
<dbReference type="Proteomes" id="UP000239002">
    <property type="component" value="Unassembled WGS sequence"/>
</dbReference>
<dbReference type="AlphaFoldDB" id="A0A2S6IG97"/>
<sequence>MRNSVLNKFCEFEKKGGVFPLLPTSFKWIGVGISISAIIGMLIVYYQGGELRLFYKDLCMHLVLIGLFILALSRDKHEDERTNQLRYRAFAFAFVLGTGMLLILPFINIILNSFYKDILEWEYQSFFFIMSSYLFYYLMYFNIFKKQL</sequence>
<protein>
    <submittedName>
        <fullName evidence="2">Uncharacterized protein</fullName>
    </submittedName>
</protein>
<feature type="transmembrane region" description="Helical" evidence="1">
    <location>
        <begin position="123"/>
        <end position="143"/>
    </location>
</feature>
<feature type="transmembrane region" description="Helical" evidence="1">
    <location>
        <begin position="85"/>
        <end position="111"/>
    </location>
</feature>
<accession>A0A2S6IG97</accession>
<keyword evidence="1" id="KW-1133">Transmembrane helix</keyword>
<dbReference type="OrthoDB" id="1445931at2"/>
<organism evidence="2 3">
    <name type="scientific">Nonlabens xylanidelens</name>
    <dbReference type="NCBI Taxonomy" id="191564"/>
    <lineage>
        <taxon>Bacteria</taxon>
        <taxon>Pseudomonadati</taxon>
        <taxon>Bacteroidota</taxon>
        <taxon>Flavobacteriia</taxon>
        <taxon>Flavobacteriales</taxon>
        <taxon>Flavobacteriaceae</taxon>
        <taxon>Nonlabens</taxon>
    </lineage>
</organism>
<feature type="transmembrane region" description="Helical" evidence="1">
    <location>
        <begin position="28"/>
        <end position="47"/>
    </location>
</feature>
<dbReference type="EMBL" id="PTJE01000007">
    <property type="protein sequence ID" value="PPK93238.1"/>
    <property type="molecule type" value="Genomic_DNA"/>
</dbReference>
<reference evidence="2 3" key="1">
    <citation type="submission" date="2018-02" db="EMBL/GenBank/DDBJ databases">
        <title>Genomic Encyclopedia of Archaeal and Bacterial Type Strains, Phase II (KMG-II): from individual species to whole genera.</title>
        <authorList>
            <person name="Goeker M."/>
        </authorList>
    </citation>
    <scope>NUCLEOTIDE SEQUENCE [LARGE SCALE GENOMIC DNA]</scope>
    <source>
        <strain evidence="2 3">DSM 16809</strain>
    </source>
</reference>
<evidence type="ECO:0000313" key="2">
    <source>
        <dbReference type="EMBL" id="PPK93238.1"/>
    </source>
</evidence>
<comment type="caution">
    <text evidence="2">The sequence shown here is derived from an EMBL/GenBank/DDBJ whole genome shotgun (WGS) entry which is preliminary data.</text>
</comment>
<evidence type="ECO:0000313" key="3">
    <source>
        <dbReference type="Proteomes" id="UP000239002"/>
    </source>
</evidence>
<evidence type="ECO:0000256" key="1">
    <source>
        <dbReference type="SAM" id="Phobius"/>
    </source>
</evidence>
<name>A0A2S6IG97_9FLAO</name>
<keyword evidence="3" id="KW-1185">Reference proteome</keyword>
<gene>
    <name evidence="2" type="ORF">LY01_02523</name>
</gene>
<proteinExistence type="predicted"/>